<comment type="pathway">
    <text evidence="10">Lipid metabolism; phospholipid metabolism.</text>
</comment>
<evidence type="ECO:0000256" key="10">
    <source>
        <dbReference type="HAMAP-Rule" id="MF_01043"/>
    </source>
</evidence>
<keyword evidence="7 10" id="KW-0472">Membrane</keyword>
<gene>
    <name evidence="10 11" type="primary">plsY</name>
    <name evidence="11" type="ORF">BN10_930009</name>
</gene>
<evidence type="ECO:0000256" key="9">
    <source>
        <dbReference type="ARBA" id="ARBA00023264"/>
    </source>
</evidence>
<evidence type="ECO:0000313" key="11">
    <source>
        <dbReference type="EMBL" id="CCH71435.1"/>
    </source>
</evidence>
<comment type="subunit">
    <text evidence="10">Probably interacts with PlsX.</text>
</comment>
<evidence type="ECO:0000256" key="4">
    <source>
        <dbReference type="ARBA" id="ARBA00022692"/>
    </source>
</evidence>
<keyword evidence="1 10" id="KW-1003">Cell membrane</keyword>
<dbReference type="eggNOG" id="COG0344">
    <property type="taxonomic scope" value="Bacteria"/>
</dbReference>
<dbReference type="GO" id="GO:0043772">
    <property type="term" value="F:acyl-phosphate glycerol-3-phosphate acyltransferase activity"/>
    <property type="evidence" value="ECO:0007669"/>
    <property type="project" value="UniProtKB-UniRule"/>
</dbReference>
<feature type="transmembrane region" description="Helical" evidence="10">
    <location>
        <begin position="121"/>
        <end position="145"/>
    </location>
</feature>
<dbReference type="InterPro" id="IPR003811">
    <property type="entry name" value="G3P_acylTferase_PlsY"/>
</dbReference>
<keyword evidence="12" id="KW-1185">Reference proteome</keyword>
<name>N0E5Q3_9MICO</name>
<keyword evidence="9 10" id="KW-1208">Phospholipid metabolism</keyword>
<feature type="transmembrane region" description="Helical" evidence="10">
    <location>
        <begin position="12"/>
        <end position="40"/>
    </location>
</feature>
<evidence type="ECO:0000313" key="12">
    <source>
        <dbReference type="Proteomes" id="UP000013167"/>
    </source>
</evidence>
<keyword evidence="11" id="KW-0012">Acyltransferase</keyword>
<comment type="function">
    <text evidence="10">Catalyzes the transfer of an acyl group from acyl-phosphate (acyl-PO(4)) to glycerol-3-phosphate (G3P) to form lysophosphatidic acid (LPA). This enzyme utilizes acyl-phosphate as fatty acyl donor, but not acyl-CoA or acyl-ACP.</text>
</comment>
<dbReference type="EMBL" id="CAIZ01000167">
    <property type="protein sequence ID" value="CCH71435.1"/>
    <property type="molecule type" value="Genomic_DNA"/>
</dbReference>
<keyword evidence="8 10" id="KW-0594">Phospholipid biosynthesis</keyword>
<dbReference type="UniPathway" id="UPA00085"/>
<protein>
    <recommendedName>
        <fullName evidence="10">Glycerol-3-phosphate acyltransferase</fullName>
    </recommendedName>
    <alternativeName>
        <fullName evidence="10">Acyl-PO4 G3P acyltransferase</fullName>
    </alternativeName>
    <alternativeName>
        <fullName evidence="10">Acyl-phosphate--glycerol-3-phosphate acyltransferase</fullName>
    </alternativeName>
    <alternativeName>
        <fullName evidence="10">G3P acyltransferase</fullName>
        <shortName evidence="10">GPAT</shortName>
        <ecNumber evidence="10">2.3.1.275</ecNumber>
    </alternativeName>
    <alternativeName>
        <fullName evidence="10">Lysophosphatidic acid synthase</fullName>
        <shortName evidence="10">LPA synthase</shortName>
    </alternativeName>
</protein>
<dbReference type="Pfam" id="PF02660">
    <property type="entry name" value="G3P_acyltransf"/>
    <property type="match status" value="1"/>
</dbReference>
<evidence type="ECO:0000256" key="3">
    <source>
        <dbReference type="ARBA" id="ARBA00022679"/>
    </source>
</evidence>
<organism evidence="11 12">
    <name type="scientific">Phycicoccus elongatus Lp2</name>
    <dbReference type="NCBI Taxonomy" id="1193181"/>
    <lineage>
        <taxon>Bacteria</taxon>
        <taxon>Bacillati</taxon>
        <taxon>Actinomycetota</taxon>
        <taxon>Actinomycetes</taxon>
        <taxon>Micrococcales</taxon>
        <taxon>Intrasporangiaceae</taxon>
        <taxon>Phycicoccus</taxon>
    </lineage>
</organism>
<dbReference type="RefSeq" id="WP_010851262.1">
    <property type="nucleotide sequence ID" value="NZ_HF570956.1"/>
</dbReference>
<comment type="subcellular location">
    <subcellularLocation>
        <location evidence="10">Cell membrane</location>
        <topology evidence="10">Multi-pass membrane protein</topology>
    </subcellularLocation>
</comment>
<keyword evidence="5 10" id="KW-1133">Transmembrane helix</keyword>
<keyword evidence="6 10" id="KW-0443">Lipid metabolism</keyword>
<dbReference type="GO" id="GO:0008654">
    <property type="term" value="P:phospholipid biosynthetic process"/>
    <property type="evidence" value="ECO:0007669"/>
    <property type="project" value="UniProtKB-UniRule"/>
</dbReference>
<feature type="transmembrane region" description="Helical" evidence="10">
    <location>
        <begin position="181"/>
        <end position="199"/>
    </location>
</feature>
<sequence length="219" mass="22358">MTAGAIDFGPGFIAVLAAVGLLALVVCFLIGSISPATLLASLFGKDVRGSGSGNPGATNAGRILGVKWGVLVGVLDVLKGFVPCWFLAGFMGVTASAVCGLAVVLGHMFSPLLKWRGGKGVATTLGVLLAVSPWIALIALVVFGLGLATLKRVGEASVVTCLVLVVVGVLQGLGVVDVARLGATGVGWVVVILALLVLARHKRNILIGLERRRRAVHRP</sequence>
<comment type="similarity">
    <text evidence="10">Belongs to the PlsY family.</text>
</comment>
<dbReference type="HOGENOM" id="CLU_081254_3_0_11"/>
<evidence type="ECO:0000256" key="8">
    <source>
        <dbReference type="ARBA" id="ARBA00023209"/>
    </source>
</evidence>
<dbReference type="PANTHER" id="PTHR30309">
    <property type="entry name" value="INNER MEMBRANE PROTEIN YGIH"/>
    <property type="match status" value="1"/>
</dbReference>
<dbReference type="STRING" id="1193181.BN10_930009"/>
<dbReference type="AlphaFoldDB" id="N0E5Q3"/>
<dbReference type="EC" id="2.3.1.275" evidence="10"/>
<comment type="caution">
    <text evidence="11">The sequence shown here is derived from an EMBL/GenBank/DDBJ whole genome shotgun (WGS) entry which is preliminary data.</text>
</comment>
<dbReference type="HAMAP" id="MF_01043">
    <property type="entry name" value="PlsY"/>
    <property type="match status" value="1"/>
</dbReference>
<dbReference type="Proteomes" id="UP000013167">
    <property type="component" value="Unassembled WGS sequence"/>
</dbReference>
<feature type="transmembrane region" description="Helical" evidence="10">
    <location>
        <begin position="85"/>
        <end position="109"/>
    </location>
</feature>
<dbReference type="SMART" id="SM01207">
    <property type="entry name" value="G3P_acyltransf"/>
    <property type="match status" value="1"/>
</dbReference>
<evidence type="ECO:0000256" key="7">
    <source>
        <dbReference type="ARBA" id="ARBA00023136"/>
    </source>
</evidence>
<dbReference type="GO" id="GO:0005886">
    <property type="term" value="C:plasma membrane"/>
    <property type="evidence" value="ECO:0007669"/>
    <property type="project" value="UniProtKB-SubCell"/>
</dbReference>
<evidence type="ECO:0000256" key="1">
    <source>
        <dbReference type="ARBA" id="ARBA00022475"/>
    </source>
</evidence>
<feature type="transmembrane region" description="Helical" evidence="10">
    <location>
        <begin position="157"/>
        <end position="175"/>
    </location>
</feature>
<reference evidence="11 12" key="1">
    <citation type="journal article" date="2013" name="ISME J.">
        <title>A metabolic model for members of the genus Tetrasphaera involved in enhanced biological phosphorus removal.</title>
        <authorList>
            <person name="Kristiansen R."/>
            <person name="Nguyen H.T.T."/>
            <person name="Saunders A.M."/>
            <person name="Nielsen J.L."/>
            <person name="Wimmer R."/>
            <person name="Le V.Q."/>
            <person name="McIlroy S.J."/>
            <person name="Petrovski S."/>
            <person name="Seviour R.J."/>
            <person name="Calteau A."/>
            <person name="Nielsen K.L."/>
            <person name="Nielsen P.H."/>
        </authorList>
    </citation>
    <scope>NUCLEOTIDE SEQUENCE [LARGE SCALE GENOMIC DNA]</scope>
    <source>
        <strain evidence="11 12">Lp2</strain>
    </source>
</reference>
<keyword evidence="4 10" id="KW-0812">Transmembrane</keyword>
<proteinExistence type="inferred from homology"/>
<evidence type="ECO:0000256" key="5">
    <source>
        <dbReference type="ARBA" id="ARBA00022989"/>
    </source>
</evidence>
<keyword evidence="2 10" id="KW-0444">Lipid biosynthesis</keyword>
<evidence type="ECO:0000256" key="2">
    <source>
        <dbReference type="ARBA" id="ARBA00022516"/>
    </source>
</evidence>
<comment type="catalytic activity">
    <reaction evidence="10">
        <text>an acyl phosphate + sn-glycerol 3-phosphate = a 1-acyl-sn-glycero-3-phosphate + phosphate</text>
        <dbReference type="Rhea" id="RHEA:34075"/>
        <dbReference type="ChEBI" id="CHEBI:43474"/>
        <dbReference type="ChEBI" id="CHEBI:57597"/>
        <dbReference type="ChEBI" id="CHEBI:57970"/>
        <dbReference type="ChEBI" id="CHEBI:59918"/>
        <dbReference type="EC" id="2.3.1.275"/>
    </reaction>
</comment>
<accession>N0E5Q3</accession>
<keyword evidence="3 10" id="KW-0808">Transferase</keyword>
<feature type="transmembrane region" description="Helical" evidence="10">
    <location>
        <begin position="60"/>
        <end position="78"/>
    </location>
</feature>
<evidence type="ECO:0000256" key="6">
    <source>
        <dbReference type="ARBA" id="ARBA00023098"/>
    </source>
</evidence>
<dbReference type="PANTHER" id="PTHR30309:SF0">
    <property type="entry name" value="GLYCEROL-3-PHOSPHATE ACYLTRANSFERASE-RELATED"/>
    <property type="match status" value="1"/>
</dbReference>